<keyword evidence="5" id="KW-0472">Membrane</keyword>
<dbReference type="PANTHER" id="PTHR43791:SF22">
    <property type="entry name" value="TRANSPORTER, PUTATIVE (AFU_ORTHOLOGUE AFUA_6G11320)-RELATED"/>
    <property type="match status" value="1"/>
</dbReference>
<protein>
    <submittedName>
        <fullName evidence="6">Uncharacterized protein</fullName>
    </submittedName>
</protein>
<evidence type="ECO:0000256" key="2">
    <source>
        <dbReference type="ARBA" id="ARBA00022448"/>
    </source>
</evidence>
<organism evidence="6 7">
    <name type="scientific">Lithohypha guttulata</name>
    <dbReference type="NCBI Taxonomy" id="1690604"/>
    <lineage>
        <taxon>Eukaryota</taxon>
        <taxon>Fungi</taxon>
        <taxon>Dikarya</taxon>
        <taxon>Ascomycota</taxon>
        <taxon>Pezizomycotina</taxon>
        <taxon>Eurotiomycetes</taxon>
        <taxon>Chaetothyriomycetidae</taxon>
        <taxon>Chaetothyriales</taxon>
        <taxon>Trichomeriaceae</taxon>
        <taxon>Lithohypha</taxon>
    </lineage>
</organism>
<evidence type="ECO:0000313" key="7">
    <source>
        <dbReference type="Proteomes" id="UP001309876"/>
    </source>
</evidence>
<proteinExistence type="predicted"/>
<dbReference type="EMBL" id="JAVRRJ010000001">
    <property type="protein sequence ID" value="KAK5091320.1"/>
    <property type="molecule type" value="Genomic_DNA"/>
</dbReference>
<dbReference type="SUPFAM" id="SSF103473">
    <property type="entry name" value="MFS general substrate transporter"/>
    <property type="match status" value="1"/>
</dbReference>
<dbReference type="GO" id="GO:0016020">
    <property type="term" value="C:membrane"/>
    <property type="evidence" value="ECO:0007669"/>
    <property type="project" value="UniProtKB-SubCell"/>
</dbReference>
<comment type="caution">
    <text evidence="6">The sequence shown here is derived from an EMBL/GenBank/DDBJ whole genome shotgun (WGS) entry which is preliminary data.</text>
</comment>
<evidence type="ECO:0000256" key="5">
    <source>
        <dbReference type="ARBA" id="ARBA00023136"/>
    </source>
</evidence>
<keyword evidence="2" id="KW-0813">Transport</keyword>
<dbReference type="InterPro" id="IPR036259">
    <property type="entry name" value="MFS_trans_sf"/>
</dbReference>
<dbReference type="PANTHER" id="PTHR43791">
    <property type="entry name" value="PERMEASE-RELATED"/>
    <property type="match status" value="1"/>
</dbReference>
<evidence type="ECO:0000256" key="1">
    <source>
        <dbReference type="ARBA" id="ARBA00004141"/>
    </source>
</evidence>
<keyword evidence="7" id="KW-1185">Reference proteome</keyword>
<comment type="subcellular location">
    <subcellularLocation>
        <location evidence="1">Membrane</location>
        <topology evidence="1">Multi-pass membrane protein</topology>
    </subcellularLocation>
</comment>
<keyword evidence="4" id="KW-1133">Transmembrane helix</keyword>
<accession>A0AAN7YAK6</accession>
<name>A0AAN7YAK6_9EURO</name>
<sequence>MAGIANVVEASPQSSLEKIDASHLEKTGGVLGLQAVASDEQLHVEYDEKETKKILRKIDYRLLPVLTLLYLLAFLDRGNIGNARVAGMNADLKLTGYLLILSDNILARRLTYTENNSIWP</sequence>
<reference evidence="6 7" key="1">
    <citation type="submission" date="2023-08" db="EMBL/GenBank/DDBJ databases">
        <title>Black Yeasts Isolated from many extreme environments.</title>
        <authorList>
            <person name="Coleine C."/>
            <person name="Stajich J.E."/>
            <person name="Selbmann L."/>
        </authorList>
    </citation>
    <scope>NUCLEOTIDE SEQUENCE [LARGE SCALE GENOMIC DNA]</scope>
    <source>
        <strain evidence="6 7">CCFEE 5910</strain>
    </source>
</reference>
<evidence type="ECO:0000256" key="4">
    <source>
        <dbReference type="ARBA" id="ARBA00022989"/>
    </source>
</evidence>
<dbReference type="Proteomes" id="UP001309876">
    <property type="component" value="Unassembled WGS sequence"/>
</dbReference>
<evidence type="ECO:0000313" key="6">
    <source>
        <dbReference type="EMBL" id="KAK5091320.1"/>
    </source>
</evidence>
<gene>
    <name evidence="6" type="ORF">LTR05_001503</name>
</gene>
<keyword evidence="3" id="KW-0812">Transmembrane</keyword>
<dbReference type="AlphaFoldDB" id="A0AAN7YAK6"/>
<dbReference type="GO" id="GO:0022857">
    <property type="term" value="F:transmembrane transporter activity"/>
    <property type="evidence" value="ECO:0007669"/>
    <property type="project" value="TreeGrafter"/>
</dbReference>
<evidence type="ECO:0000256" key="3">
    <source>
        <dbReference type="ARBA" id="ARBA00022692"/>
    </source>
</evidence>